<keyword evidence="3" id="KW-1185">Reference proteome</keyword>
<gene>
    <name evidence="2" type="ORF">JZ751_012245</name>
</gene>
<proteinExistence type="predicted"/>
<protein>
    <submittedName>
        <fullName evidence="2">Uncharacterized protein</fullName>
    </submittedName>
</protein>
<sequence>MVLNSNVDIMPSGLFKGIPRTSPFVQMTAPADASNRDVAWAFSLIWSMSMFWRFCICPIMESFSSSSVASSSTIFSSSSGTSTSLLKMDRLFTYFSSTNCFWYSSYSSRVIPAAAAGSDGAASSLFSSPPRPRFFTWLLTMLFNRKDIVPLGALRDMWLHPYLSRLSFGPPLGDLICHHGYIAPLLIQDHGQLSVELLDLQMDPVLSLEHLTDLPLSGAIGYSSPEDWIRGPKTLLCSSAMSLRMSAISSNRKSNDPEDVDIGQQLDQPHSDDSAVAIKVKADDIDSMTLIGSCTRAETQHVFSSAPAPGEPSSGRASHWKRRAHDPPVLPPSHGLKRRSVLLHMPIRAAIAHATPHTKPLYIVPKELRLPLILNTGTTIRNGGSEAERLKDIK</sequence>
<feature type="region of interest" description="Disordered" evidence="1">
    <location>
        <begin position="248"/>
        <end position="272"/>
    </location>
</feature>
<comment type="caution">
    <text evidence="2">The sequence shown here is derived from an EMBL/GenBank/DDBJ whole genome shotgun (WGS) entry which is preliminary data.</text>
</comment>
<accession>A0A8T2PS54</accession>
<feature type="region of interest" description="Disordered" evidence="1">
    <location>
        <begin position="301"/>
        <end position="335"/>
    </location>
</feature>
<dbReference type="Proteomes" id="UP000824540">
    <property type="component" value="Unassembled WGS sequence"/>
</dbReference>
<dbReference type="AlphaFoldDB" id="A0A8T2PS54"/>
<reference evidence="2" key="1">
    <citation type="thesis" date="2021" institute="BYU ScholarsArchive" country="Provo, UT, USA">
        <title>Applications of and Algorithms for Genome Assembly and Genomic Analyses with an Emphasis on Marine Teleosts.</title>
        <authorList>
            <person name="Pickett B.D."/>
        </authorList>
    </citation>
    <scope>NUCLEOTIDE SEQUENCE</scope>
    <source>
        <strain evidence="2">HI-2016</strain>
    </source>
</reference>
<evidence type="ECO:0000313" key="3">
    <source>
        <dbReference type="Proteomes" id="UP000824540"/>
    </source>
</evidence>
<feature type="compositionally biased region" description="Low complexity" evidence="1">
    <location>
        <begin position="304"/>
        <end position="317"/>
    </location>
</feature>
<evidence type="ECO:0000313" key="2">
    <source>
        <dbReference type="EMBL" id="KAG9354121.1"/>
    </source>
</evidence>
<dbReference type="EMBL" id="JAFBMS010000003">
    <property type="protein sequence ID" value="KAG9354121.1"/>
    <property type="molecule type" value="Genomic_DNA"/>
</dbReference>
<evidence type="ECO:0000256" key="1">
    <source>
        <dbReference type="SAM" id="MobiDB-lite"/>
    </source>
</evidence>
<organism evidence="2 3">
    <name type="scientific">Albula glossodonta</name>
    <name type="common">roundjaw bonefish</name>
    <dbReference type="NCBI Taxonomy" id="121402"/>
    <lineage>
        <taxon>Eukaryota</taxon>
        <taxon>Metazoa</taxon>
        <taxon>Chordata</taxon>
        <taxon>Craniata</taxon>
        <taxon>Vertebrata</taxon>
        <taxon>Euteleostomi</taxon>
        <taxon>Actinopterygii</taxon>
        <taxon>Neopterygii</taxon>
        <taxon>Teleostei</taxon>
        <taxon>Albuliformes</taxon>
        <taxon>Albulidae</taxon>
        <taxon>Albula</taxon>
    </lineage>
</organism>
<name>A0A8T2PS54_9TELE</name>